<sequence>MLPFRLSTGDYRTLCEQFSPSGRVRNPVGTALPGRRTAYSSAYRKHDGRTDLQLREHSGLIIPQHDAPVDVLLMTIRSGQRPVRFTEGSG</sequence>
<proteinExistence type="predicted"/>
<name>A0ABP2BJM5_9HYPH</name>
<reference evidence="1 2" key="1">
    <citation type="submission" date="2016-01" db="EMBL/GenBank/DDBJ databases">
        <authorList>
            <person name="Regsiter A."/>
            <person name="william w."/>
        </authorList>
    </citation>
    <scope>NUCLEOTIDE SEQUENCE [LARGE SCALE GENOMIC DNA]</scope>
    <source>
        <strain evidence="1 2">CFBP 6927</strain>
    </source>
</reference>
<keyword evidence="2" id="KW-1185">Reference proteome</keyword>
<protein>
    <submittedName>
        <fullName evidence="1">Uncharacterized protein</fullName>
    </submittedName>
</protein>
<dbReference type="EMBL" id="FBWH01000028">
    <property type="protein sequence ID" value="CUX38983.1"/>
    <property type="molecule type" value="Genomic_DNA"/>
</dbReference>
<evidence type="ECO:0000313" key="2">
    <source>
        <dbReference type="Proteomes" id="UP000191812"/>
    </source>
</evidence>
<dbReference type="Proteomes" id="UP000191812">
    <property type="component" value="Unassembled WGS sequence"/>
</dbReference>
<evidence type="ECO:0000313" key="1">
    <source>
        <dbReference type="EMBL" id="CUX38983.1"/>
    </source>
</evidence>
<comment type="caution">
    <text evidence="1">The sequence shown here is derived from an EMBL/GenBank/DDBJ whole genome shotgun (WGS) entry which is preliminary data.</text>
</comment>
<accession>A0ABP2BJM5</accession>
<organism evidence="1 2">
    <name type="scientific">Agrobacterium genomosp. 13 str. CFBP 6927</name>
    <dbReference type="NCBI Taxonomy" id="1183428"/>
    <lineage>
        <taxon>Bacteria</taxon>
        <taxon>Pseudomonadati</taxon>
        <taxon>Pseudomonadota</taxon>
        <taxon>Alphaproteobacteria</taxon>
        <taxon>Hyphomicrobiales</taxon>
        <taxon>Rhizobiaceae</taxon>
        <taxon>Rhizobium/Agrobacterium group</taxon>
        <taxon>Agrobacterium</taxon>
        <taxon>Agrobacterium tumefaciens complex</taxon>
    </lineage>
</organism>
<gene>
    <name evidence="1" type="ORF">AGR13a_Cc340045</name>
</gene>